<dbReference type="EMBL" id="JAPEIS010000011">
    <property type="protein sequence ID" value="KAJ8062033.1"/>
    <property type="molecule type" value="Genomic_DNA"/>
</dbReference>
<feature type="compositionally biased region" description="Polar residues" evidence="1">
    <location>
        <begin position="56"/>
        <end position="68"/>
    </location>
</feature>
<dbReference type="Proteomes" id="UP001152300">
    <property type="component" value="Unassembled WGS sequence"/>
</dbReference>
<gene>
    <name evidence="2" type="ORF">OCU04_009813</name>
</gene>
<feature type="compositionally biased region" description="Low complexity" evidence="1">
    <location>
        <begin position="69"/>
        <end position="86"/>
    </location>
</feature>
<keyword evidence="3" id="KW-1185">Reference proteome</keyword>
<protein>
    <submittedName>
        <fullName evidence="2">Uncharacterized protein</fullName>
    </submittedName>
</protein>
<name>A0A9X0AH09_9HELO</name>
<reference evidence="2" key="1">
    <citation type="submission" date="2022-11" db="EMBL/GenBank/DDBJ databases">
        <title>Genome Resource of Sclerotinia nivalis Strain SnTB1, a Plant Pathogen Isolated from American Ginseng.</title>
        <authorList>
            <person name="Fan S."/>
        </authorList>
    </citation>
    <scope>NUCLEOTIDE SEQUENCE</scope>
    <source>
        <strain evidence="2">SnTB1</strain>
    </source>
</reference>
<feature type="region of interest" description="Disordered" evidence="1">
    <location>
        <begin position="1"/>
        <end position="28"/>
    </location>
</feature>
<feature type="compositionally biased region" description="Polar residues" evidence="1">
    <location>
        <begin position="19"/>
        <end position="28"/>
    </location>
</feature>
<evidence type="ECO:0000313" key="2">
    <source>
        <dbReference type="EMBL" id="KAJ8062033.1"/>
    </source>
</evidence>
<evidence type="ECO:0000313" key="3">
    <source>
        <dbReference type="Proteomes" id="UP001152300"/>
    </source>
</evidence>
<proteinExistence type="predicted"/>
<comment type="caution">
    <text evidence="2">The sequence shown here is derived from an EMBL/GenBank/DDBJ whole genome shotgun (WGS) entry which is preliminary data.</text>
</comment>
<feature type="region of interest" description="Disordered" evidence="1">
    <location>
        <begin position="45"/>
        <end position="86"/>
    </location>
</feature>
<sequence>MSNLINFQKATRRPKSGDSHTTQLVRQSSAYIDEKTEIELKLLPKYNGNSPEMDMLQSQGLASTSVRTPQGILQLLPQHPQPLSQH</sequence>
<accession>A0A9X0AH09</accession>
<dbReference type="AlphaFoldDB" id="A0A9X0AH09"/>
<organism evidence="2 3">
    <name type="scientific">Sclerotinia nivalis</name>
    <dbReference type="NCBI Taxonomy" id="352851"/>
    <lineage>
        <taxon>Eukaryota</taxon>
        <taxon>Fungi</taxon>
        <taxon>Dikarya</taxon>
        <taxon>Ascomycota</taxon>
        <taxon>Pezizomycotina</taxon>
        <taxon>Leotiomycetes</taxon>
        <taxon>Helotiales</taxon>
        <taxon>Sclerotiniaceae</taxon>
        <taxon>Sclerotinia</taxon>
    </lineage>
</organism>
<evidence type="ECO:0000256" key="1">
    <source>
        <dbReference type="SAM" id="MobiDB-lite"/>
    </source>
</evidence>